<proteinExistence type="inferred from homology"/>
<evidence type="ECO:0000256" key="7">
    <source>
        <dbReference type="ARBA" id="ARBA00023157"/>
    </source>
</evidence>
<dbReference type="RefSeq" id="XP_022252175.1">
    <property type="nucleotide sequence ID" value="XM_022396467.1"/>
</dbReference>
<dbReference type="SMART" id="SM00097">
    <property type="entry name" value="WNT1"/>
    <property type="match status" value="1"/>
</dbReference>
<evidence type="ECO:0000256" key="8">
    <source>
        <dbReference type="RuleBase" id="RU003500"/>
    </source>
</evidence>
<evidence type="ECO:0000256" key="10">
    <source>
        <dbReference type="SAM" id="SignalP"/>
    </source>
</evidence>
<dbReference type="Pfam" id="PF00110">
    <property type="entry name" value="wnt"/>
    <property type="match status" value="1"/>
</dbReference>
<keyword evidence="4" id="KW-0964">Secreted</keyword>
<organism evidence="11 12">
    <name type="scientific">Limulus polyphemus</name>
    <name type="common">Atlantic horseshoe crab</name>
    <dbReference type="NCBI Taxonomy" id="6850"/>
    <lineage>
        <taxon>Eukaryota</taxon>
        <taxon>Metazoa</taxon>
        <taxon>Ecdysozoa</taxon>
        <taxon>Arthropoda</taxon>
        <taxon>Chelicerata</taxon>
        <taxon>Merostomata</taxon>
        <taxon>Xiphosura</taxon>
        <taxon>Limulidae</taxon>
        <taxon>Limulus</taxon>
    </lineage>
</organism>
<evidence type="ECO:0000313" key="11">
    <source>
        <dbReference type="Proteomes" id="UP000694941"/>
    </source>
</evidence>
<protein>
    <recommendedName>
        <fullName evidence="8">Protein Wnt</fullName>
    </recommendedName>
</protein>
<dbReference type="GeneID" id="106468165"/>
<evidence type="ECO:0000256" key="3">
    <source>
        <dbReference type="ARBA" id="ARBA00022473"/>
    </source>
</evidence>
<evidence type="ECO:0000256" key="2">
    <source>
        <dbReference type="ARBA" id="ARBA00005683"/>
    </source>
</evidence>
<dbReference type="PANTHER" id="PTHR12027">
    <property type="entry name" value="WNT RELATED"/>
    <property type="match status" value="1"/>
</dbReference>
<feature type="compositionally biased region" description="Basic and acidic residues" evidence="9">
    <location>
        <begin position="205"/>
        <end position="221"/>
    </location>
</feature>
<keyword evidence="11" id="KW-1185">Reference proteome</keyword>
<dbReference type="PANTHER" id="PTHR12027:SF70">
    <property type="entry name" value="PROTEIN WNT-16"/>
    <property type="match status" value="1"/>
</dbReference>
<evidence type="ECO:0000256" key="6">
    <source>
        <dbReference type="ARBA" id="ARBA00022687"/>
    </source>
</evidence>
<comment type="similarity">
    <text evidence="2 8">Belongs to the Wnt family.</text>
</comment>
<evidence type="ECO:0000256" key="1">
    <source>
        <dbReference type="ARBA" id="ARBA00004498"/>
    </source>
</evidence>
<gene>
    <name evidence="12" type="primary">LOC106468165</name>
</gene>
<accession>A0ABM1T8G9</accession>
<keyword evidence="7" id="KW-1015">Disulfide bond</keyword>
<feature type="chain" id="PRO_5045866838" description="Protein Wnt" evidence="10">
    <location>
        <begin position="35"/>
        <end position="355"/>
    </location>
</feature>
<name>A0ABM1T8G9_LIMPO</name>
<comment type="subcellular location">
    <subcellularLocation>
        <location evidence="1 8">Secreted</location>
        <location evidence="1 8">Extracellular space</location>
        <location evidence="1 8">Extracellular matrix</location>
    </subcellularLocation>
</comment>
<keyword evidence="6 8" id="KW-0879">Wnt signaling pathway</keyword>
<sequence length="355" mass="40265">MRTLGLWKKIMLDKCFLWITMILLMAFPQQQVSGNWMYLAILGVSNPELESTIHDVPKSDQPISPETSICAFVPDLVPKQIQICKEYPDAIQAVSAGAKLGILECQRQFRHERWNCTPEGGNNVFEQTLERGSREAAFIHAIFSAGVVQALTEACSSGNLTVCACDRSRQGHVTTAEGWKWGGCSDNVRYGISFARLFVDSGEKDFRKSASGDKSDSESKKEARRKRRQRVQSMMNLHNNNVGDRPPKPDRTIELDFLLTGYRPLKPDRTTELGFLLTGDRPLKPDRTTESRFLLTGDRPLKPDRTIEHDFLLTGDRPSKPERRRELGFLLTEDRQPKQERTSEADLLTICPRIQ</sequence>
<feature type="compositionally biased region" description="Polar residues" evidence="9">
    <location>
        <begin position="231"/>
        <end position="242"/>
    </location>
</feature>
<evidence type="ECO:0000256" key="5">
    <source>
        <dbReference type="ARBA" id="ARBA00022530"/>
    </source>
</evidence>
<keyword evidence="5" id="KW-0272">Extracellular matrix</keyword>
<comment type="function">
    <text evidence="8">Ligand for members of the frizzled family of seven transmembrane receptors.</text>
</comment>
<reference evidence="12" key="1">
    <citation type="submission" date="2025-08" db="UniProtKB">
        <authorList>
            <consortium name="RefSeq"/>
        </authorList>
    </citation>
    <scope>IDENTIFICATION</scope>
    <source>
        <tissue evidence="12">Muscle</tissue>
    </source>
</reference>
<keyword evidence="10" id="KW-0732">Signal</keyword>
<dbReference type="PRINTS" id="PR01349">
    <property type="entry name" value="WNTPROTEIN"/>
</dbReference>
<dbReference type="Proteomes" id="UP000694941">
    <property type="component" value="Unplaced"/>
</dbReference>
<feature type="region of interest" description="Disordered" evidence="9">
    <location>
        <begin position="205"/>
        <end position="249"/>
    </location>
</feature>
<keyword evidence="3 8" id="KW-0217">Developmental protein</keyword>
<evidence type="ECO:0000256" key="4">
    <source>
        <dbReference type="ARBA" id="ARBA00022525"/>
    </source>
</evidence>
<feature type="signal peptide" evidence="10">
    <location>
        <begin position="1"/>
        <end position="34"/>
    </location>
</feature>
<dbReference type="InterPro" id="IPR005817">
    <property type="entry name" value="Wnt"/>
</dbReference>
<evidence type="ECO:0000313" key="12">
    <source>
        <dbReference type="RefSeq" id="XP_022252175.1"/>
    </source>
</evidence>
<evidence type="ECO:0000256" key="9">
    <source>
        <dbReference type="SAM" id="MobiDB-lite"/>
    </source>
</evidence>